<dbReference type="Pfam" id="PF00860">
    <property type="entry name" value="Xan_ur_permease"/>
    <property type="match status" value="1"/>
</dbReference>
<dbReference type="STRING" id="283737.SAMN05660453_0492"/>
<feature type="transmembrane region" description="Helical" evidence="8">
    <location>
        <begin position="45"/>
        <end position="63"/>
    </location>
</feature>
<reference evidence="9 10" key="1">
    <citation type="submission" date="2016-10" db="EMBL/GenBank/DDBJ databases">
        <authorList>
            <person name="de Groot N.N."/>
        </authorList>
    </citation>
    <scope>NUCLEOTIDE SEQUENCE [LARGE SCALE GENOMIC DNA]</scope>
    <source>
        <strain evidence="9 10">DSM 19113</strain>
    </source>
</reference>
<keyword evidence="10" id="KW-1185">Reference proteome</keyword>
<evidence type="ECO:0000256" key="8">
    <source>
        <dbReference type="SAM" id="Phobius"/>
    </source>
</evidence>
<feature type="transmembrane region" description="Helical" evidence="8">
    <location>
        <begin position="315"/>
        <end position="338"/>
    </location>
</feature>
<name>A0A1I1EI76_9LACO</name>
<feature type="transmembrane region" description="Helical" evidence="8">
    <location>
        <begin position="402"/>
        <end position="422"/>
    </location>
</feature>
<evidence type="ECO:0000313" key="9">
    <source>
        <dbReference type="EMBL" id="SFB86849.1"/>
    </source>
</evidence>
<dbReference type="Proteomes" id="UP000199376">
    <property type="component" value="Unassembled WGS sequence"/>
</dbReference>
<dbReference type="PANTHER" id="PTHR42810">
    <property type="entry name" value="PURINE PERMEASE C1399.01C-RELATED"/>
    <property type="match status" value="1"/>
</dbReference>
<feature type="transmembrane region" description="Helical" evidence="8">
    <location>
        <begin position="96"/>
        <end position="117"/>
    </location>
</feature>
<comment type="subcellular location">
    <subcellularLocation>
        <location evidence="1">Cell membrane</location>
        <topology evidence="1">Multi-pass membrane protein</topology>
    </subcellularLocation>
</comment>
<dbReference type="PANTHER" id="PTHR42810:SF4">
    <property type="entry name" value="URIC ACID TRANSPORTER UACT"/>
    <property type="match status" value="1"/>
</dbReference>
<feature type="transmembrane region" description="Helical" evidence="8">
    <location>
        <begin position="129"/>
        <end position="151"/>
    </location>
</feature>
<dbReference type="GO" id="GO:0005886">
    <property type="term" value="C:plasma membrane"/>
    <property type="evidence" value="ECO:0007669"/>
    <property type="project" value="UniProtKB-SubCell"/>
</dbReference>
<keyword evidence="5 8" id="KW-0812">Transmembrane</keyword>
<sequence>MEKPNTPLPKAQALLLGLQHVLAMYAGSILVPLLIGTALRFSSTQLAYLISVDIFCTGLATLFQLKQTPITGIALPVVLGSSIQAVSPLINIGSTLGWGAMYGATIIAGLFVVLIAGSFARLRDFFPPVVTGSLITVIGLSLTPIALQNWGGGNLQSKDFGSYQNLLIGAVTIAITLVLMKLAKGFVKAIAILLGIILGTVFAACLGAVSLKPVAEAAWFHLPQPFFLGTPTFSLSACLTMIVIVLTAMVEATGVYFALADLTGRKLEQKDLARGYRAEGLAAILSGIFNTFPYSTFSQNVAVVRLSGVKTKQPIYYAACILLVLGLLPKFGALATIIPSATLGGAMMVMFSTIAIQGLQILGKVDLNAEGNLLTAGLAIGGGLAIGSVPTFLTQLPETLKLVLSNGVVVTTIIAVSMNLLLNGWPRTERNQDTQETDVINTEQSLLEAEELI</sequence>
<evidence type="ECO:0000256" key="4">
    <source>
        <dbReference type="ARBA" id="ARBA00022475"/>
    </source>
</evidence>
<dbReference type="EMBL" id="FOLI01000001">
    <property type="protein sequence ID" value="SFB86849.1"/>
    <property type="molecule type" value="Genomic_DNA"/>
</dbReference>
<evidence type="ECO:0000313" key="10">
    <source>
        <dbReference type="Proteomes" id="UP000199376"/>
    </source>
</evidence>
<feature type="transmembrane region" description="Helical" evidence="8">
    <location>
        <begin position="163"/>
        <end position="183"/>
    </location>
</feature>
<feature type="transmembrane region" description="Helical" evidence="8">
    <location>
        <begin position="21"/>
        <end position="39"/>
    </location>
</feature>
<keyword evidence="7 8" id="KW-0472">Membrane</keyword>
<feature type="transmembrane region" description="Helical" evidence="8">
    <location>
        <begin position="70"/>
        <end position="90"/>
    </location>
</feature>
<dbReference type="InterPro" id="IPR006043">
    <property type="entry name" value="NCS2"/>
</dbReference>
<dbReference type="NCBIfam" id="TIGR03173">
    <property type="entry name" value="pbuX"/>
    <property type="match status" value="1"/>
</dbReference>
<evidence type="ECO:0000256" key="3">
    <source>
        <dbReference type="ARBA" id="ARBA00022448"/>
    </source>
</evidence>
<dbReference type="OrthoDB" id="9805749at2"/>
<dbReference type="GO" id="GO:0042907">
    <property type="term" value="F:xanthine transmembrane transporter activity"/>
    <property type="evidence" value="ECO:0007669"/>
    <property type="project" value="TreeGrafter"/>
</dbReference>
<keyword evidence="6 8" id="KW-1133">Transmembrane helix</keyword>
<evidence type="ECO:0000256" key="5">
    <source>
        <dbReference type="ARBA" id="ARBA00022692"/>
    </source>
</evidence>
<feature type="transmembrane region" description="Helical" evidence="8">
    <location>
        <begin position="344"/>
        <end position="362"/>
    </location>
</feature>
<dbReference type="AlphaFoldDB" id="A0A1I1EI76"/>
<keyword evidence="3" id="KW-0813">Transport</keyword>
<comment type="similarity">
    <text evidence="2">Belongs to the nucleobase:cation symporter-2 (NCS2) (TC 2.A.40) family.</text>
</comment>
<dbReference type="NCBIfam" id="TIGR00801">
    <property type="entry name" value="ncs2"/>
    <property type="match status" value="1"/>
</dbReference>
<feature type="transmembrane region" description="Helical" evidence="8">
    <location>
        <begin position="374"/>
        <end position="396"/>
    </location>
</feature>
<dbReference type="NCBIfam" id="NF037981">
    <property type="entry name" value="NCS2_1"/>
    <property type="match status" value="1"/>
</dbReference>
<dbReference type="InterPro" id="IPR006042">
    <property type="entry name" value="Xan_ur_permease"/>
</dbReference>
<feature type="transmembrane region" description="Helical" evidence="8">
    <location>
        <begin position="231"/>
        <end position="259"/>
    </location>
</feature>
<feature type="transmembrane region" description="Helical" evidence="8">
    <location>
        <begin position="190"/>
        <end position="211"/>
    </location>
</feature>
<proteinExistence type="inferred from homology"/>
<evidence type="ECO:0000256" key="2">
    <source>
        <dbReference type="ARBA" id="ARBA00008821"/>
    </source>
</evidence>
<evidence type="ECO:0000256" key="6">
    <source>
        <dbReference type="ARBA" id="ARBA00022989"/>
    </source>
</evidence>
<evidence type="ECO:0000256" key="1">
    <source>
        <dbReference type="ARBA" id="ARBA00004651"/>
    </source>
</evidence>
<dbReference type="InterPro" id="IPR017588">
    <property type="entry name" value="UacT-like"/>
</dbReference>
<organism evidence="9 10">
    <name type="scientific">Fructobacillus durionis</name>
    <dbReference type="NCBI Taxonomy" id="283737"/>
    <lineage>
        <taxon>Bacteria</taxon>
        <taxon>Bacillati</taxon>
        <taxon>Bacillota</taxon>
        <taxon>Bacilli</taxon>
        <taxon>Lactobacillales</taxon>
        <taxon>Lactobacillaceae</taxon>
        <taxon>Fructobacillus</taxon>
    </lineage>
</organism>
<evidence type="ECO:0000256" key="7">
    <source>
        <dbReference type="ARBA" id="ARBA00023136"/>
    </source>
</evidence>
<protein>
    <submittedName>
        <fullName evidence="9">Xanthine permease</fullName>
    </submittedName>
</protein>
<gene>
    <name evidence="9" type="ORF">SAMN05660453_0492</name>
</gene>
<dbReference type="RefSeq" id="WP_091501665.1">
    <property type="nucleotide sequence ID" value="NZ_FOLI01000001.1"/>
</dbReference>
<keyword evidence="4" id="KW-1003">Cell membrane</keyword>
<accession>A0A1I1EI76</accession>